<dbReference type="InterPro" id="IPR019874">
    <property type="entry name" value="RF_methyltr_PrmC"/>
</dbReference>
<evidence type="ECO:0000256" key="1">
    <source>
        <dbReference type="ARBA" id="ARBA00022603"/>
    </source>
</evidence>
<feature type="binding site" evidence="5">
    <location>
        <position position="146"/>
    </location>
    <ligand>
        <name>S-adenosyl-L-methionine</name>
        <dbReference type="ChEBI" id="CHEBI:59789"/>
    </ligand>
</feature>
<gene>
    <name evidence="5 8" type="primary">prmC</name>
    <name evidence="8" type="ORF">GCM10007895_07590</name>
</gene>
<evidence type="ECO:0000259" key="6">
    <source>
        <dbReference type="Pfam" id="PF13847"/>
    </source>
</evidence>
<comment type="similarity">
    <text evidence="5">Belongs to the protein N5-glutamine methyltransferase family. PrmC subfamily.</text>
</comment>
<proteinExistence type="inferred from homology"/>
<keyword evidence="2 5" id="KW-0808">Transferase</keyword>
<dbReference type="EC" id="2.1.1.297" evidence="5"/>
<dbReference type="RefSeq" id="WP_095505461.1">
    <property type="nucleotide sequence ID" value="NZ_BSNC01000003.1"/>
</dbReference>
<feature type="binding site" evidence="5">
    <location>
        <position position="174"/>
    </location>
    <ligand>
        <name>S-adenosyl-L-methionine</name>
        <dbReference type="ChEBI" id="CHEBI:59789"/>
    </ligand>
</feature>
<dbReference type="AlphaFoldDB" id="A0AA37RUN4"/>
<comment type="caution">
    <text evidence="8">The sequence shown here is derived from an EMBL/GenBank/DDBJ whole genome shotgun (WGS) entry which is preliminary data.</text>
</comment>
<dbReference type="FunFam" id="3.40.50.150:FF:000053">
    <property type="entry name" value="Release factor glutamine methyltransferase"/>
    <property type="match status" value="1"/>
</dbReference>
<feature type="domain" description="Release factor glutamine methyltransferase N-terminal" evidence="7">
    <location>
        <begin position="11"/>
        <end position="79"/>
    </location>
</feature>
<keyword evidence="1 5" id="KW-0489">Methyltransferase</keyword>
<dbReference type="FunFam" id="1.10.8.10:FF:000032">
    <property type="entry name" value="Release factor glutamine methyltransferase"/>
    <property type="match status" value="1"/>
</dbReference>
<comment type="function">
    <text evidence="5">Methylates the class 1 translation termination release factors RF1/PrfA and RF2/PrfB on the glutamine residue of the universally conserved GGQ motif.</text>
</comment>
<dbReference type="GO" id="GO:0032259">
    <property type="term" value="P:methylation"/>
    <property type="evidence" value="ECO:0007669"/>
    <property type="project" value="UniProtKB-KW"/>
</dbReference>
<dbReference type="InterPro" id="IPR025714">
    <property type="entry name" value="Methyltranfer_dom"/>
</dbReference>
<dbReference type="PANTHER" id="PTHR18895:SF74">
    <property type="entry name" value="MTRF1L RELEASE FACTOR GLUTAMINE METHYLTRANSFERASE"/>
    <property type="match status" value="1"/>
</dbReference>
<reference evidence="8" key="2">
    <citation type="submission" date="2023-01" db="EMBL/GenBank/DDBJ databases">
        <title>Draft genome sequence of Paraferrimonas sedimenticola strain NBRC 101628.</title>
        <authorList>
            <person name="Sun Q."/>
            <person name="Mori K."/>
        </authorList>
    </citation>
    <scope>NUCLEOTIDE SEQUENCE</scope>
    <source>
        <strain evidence="8">NBRC 101628</strain>
    </source>
</reference>
<feature type="binding site" evidence="5">
    <location>
        <position position="190"/>
    </location>
    <ligand>
        <name>S-adenosyl-L-methionine</name>
        <dbReference type="ChEBI" id="CHEBI:59789"/>
    </ligand>
</feature>
<dbReference type="InterPro" id="IPR040758">
    <property type="entry name" value="PrmC_N"/>
</dbReference>
<dbReference type="InterPro" id="IPR050320">
    <property type="entry name" value="N5-glutamine_MTase"/>
</dbReference>
<evidence type="ECO:0000256" key="4">
    <source>
        <dbReference type="ARBA" id="ARBA00048391"/>
    </source>
</evidence>
<feature type="binding site" evidence="5">
    <location>
        <begin position="190"/>
        <end position="193"/>
    </location>
    <ligand>
        <name>substrate</name>
    </ligand>
</feature>
<name>A0AA37RUN4_9GAMM</name>
<evidence type="ECO:0000313" key="9">
    <source>
        <dbReference type="Proteomes" id="UP001161422"/>
    </source>
</evidence>
<dbReference type="GO" id="GO:0102559">
    <property type="term" value="F:peptide chain release factor N(5)-glutamine methyltransferase activity"/>
    <property type="evidence" value="ECO:0007669"/>
    <property type="project" value="UniProtKB-EC"/>
</dbReference>
<dbReference type="Pfam" id="PF17827">
    <property type="entry name" value="PrmC_N"/>
    <property type="match status" value="1"/>
</dbReference>
<feature type="binding site" evidence="5">
    <location>
        <begin position="123"/>
        <end position="127"/>
    </location>
    <ligand>
        <name>S-adenosyl-L-methionine</name>
        <dbReference type="ChEBI" id="CHEBI:59789"/>
    </ligand>
</feature>
<dbReference type="Gene3D" id="1.10.8.10">
    <property type="entry name" value="DNA helicase RuvA subunit, C-terminal domain"/>
    <property type="match status" value="1"/>
</dbReference>
<sequence>MSKAKLATLADALAWATPQLQHSDSAKLDAEVLLLHLLDKPRSYLFTWPEAALDETQQAAYAELVERRAQGEPVAYLTGTREFWSLPLAVSPQVLIPRPDTEALVEAALGLGLADDARVVDLGTGSGAIALALAYENPNWQVSAVDASAGALEVAKANAERLGLERVQCLLGSWFEPLPQKPCFDLVVSNPPYIDGDDPHLSQGDVRFEPDSALVAKQQGYRDLFDIAEQARQYLKPGGILMMEHGFEQAPTTCNYLRELGYQDVDFGRDLAGQPRFSFGVWPGNDAGV</sequence>
<keyword evidence="9" id="KW-1185">Reference proteome</keyword>
<reference evidence="8" key="1">
    <citation type="journal article" date="2014" name="Int. J. Syst. Evol. Microbiol.">
        <title>Complete genome sequence of Corynebacterium casei LMG S-19264T (=DSM 44701T), isolated from a smear-ripened cheese.</title>
        <authorList>
            <consortium name="US DOE Joint Genome Institute (JGI-PGF)"/>
            <person name="Walter F."/>
            <person name="Albersmeier A."/>
            <person name="Kalinowski J."/>
            <person name="Ruckert C."/>
        </authorList>
    </citation>
    <scope>NUCLEOTIDE SEQUENCE</scope>
    <source>
        <strain evidence="8">NBRC 101628</strain>
    </source>
</reference>
<organism evidence="8 9">
    <name type="scientific">Paraferrimonas sedimenticola</name>
    <dbReference type="NCBI Taxonomy" id="375674"/>
    <lineage>
        <taxon>Bacteria</taxon>
        <taxon>Pseudomonadati</taxon>
        <taxon>Pseudomonadota</taxon>
        <taxon>Gammaproteobacteria</taxon>
        <taxon>Alteromonadales</taxon>
        <taxon>Ferrimonadaceae</taxon>
        <taxon>Paraferrimonas</taxon>
    </lineage>
</organism>
<dbReference type="InterPro" id="IPR002052">
    <property type="entry name" value="DNA_methylase_N6_adenine_CS"/>
</dbReference>
<dbReference type="HAMAP" id="MF_02126">
    <property type="entry name" value="RF_methyltr_PrmC"/>
    <property type="match status" value="1"/>
</dbReference>
<dbReference type="Gene3D" id="3.40.50.150">
    <property type="entry name" value="Vaccinia Virus protein VP39"/>
    <property type="match status" value="1"/>
</dbReference>
<dbReference type="PROSITE" id="PS00092">
    <property type="entry name" value="N6_MTASE"/>
    <property type="match status" value="1"/>
</dbReference>
<evidence type="ECO:0000313" key="8">
    <source>
        <dbReference type="EMBL" id="GLP95453.1"/>
    </source>
</evidence>
<evidence type="ECO:0000256" key="2">
    <source>
        <dbReference type="ARBA" id="ARBA00022679"/>
    </source>
</evidence>
<dbReference type="InterPro" id="IPR004556">
    <property type="entry name" value="HemK-like"/>
</dbReference>
<dbReference type="CDD" id="cd02440">
    <property type="entry name" value="AdoMet_MTases"/>
    <property type="match status" value="1"/>
</dbReference>
<dbReference type="GO" id="GO:0003676">
    <property type="term" value="F:nucleic acid binding"/>
    <property type="evidence" value="ECO:0007669"/>
    <property type="project" value="InterPro"/>
</dbReference>
<dbReference type="PANTHER" id="PTHR18895">
    <property type="entry name" value="HEMK METHYLTRANSFERASE"/>
    <property type="match status" value="1"/>
</dbReference>
<dbReference type="NCBIfam" id="TIGR00536">
    <property type="entry name" value="hemK_fam"/>
    <property type="match status" value="1"/>
</dbReference>
<dbReference type="SUPFAM" id="SSF53335">
    <property type="entry name" value="S-adenosyl-L-methionine-dependent methyltransferases"/>
    <property type="match status" value="1"/>
</dbReference>
<dbReference type="NCBIfam" id="TIGR03534">
    <property type="entry name" value="RF_mod_PrmC"/>
    <property type="match status" value="1"/>
</dbReference>
<dbReference type="EMBL" id="BSNC01000003">
    <property type="protein sequence ID" value="GLP95453.1"/>
    <property type="molecule type" value="Genomic_DNA"/>
</dbReference>
<accession>A0AA37RUN4</accession>
<keyword evidence="3 5" id="KW-0949">S-adenosyl-L-methionine</keyword>
<dbReference type="InterPro" id="IPR029063">
    <property type="entry name" value="SAM-dependent_MTases_sf"/>
</dbReference>
<evidence type="ECO:0000256" key="3">
    <source>
        <dbReference type="ARBA" id="ARBA00022691"/>
    </source>
</evidence>
<comment type="catalytic activity">
    <reaction evidence="4 5">
        <text>L-glutaminyl-[peptide chain release factor] + S-adenosyl-L-methionine = N(5)-methyl-L-glutaminyl-[peptide chain release factor] + S-adenosyl-L-homocysteine + H(+)</text>
        <dbReference type="Rhea" id="RHEA:42896"/>
        <dbReference type="Rhea" id="RHEA-COMP:10271"/>
        <dbReference type="Rhea" id="RHEA-COMP:10272"/>
        <dbReference type="ChEBI" id="CHEBI:15378"/>
        <dbReference type="ChEBI" id="CHEBI:30011"/>
        <dbReference type="ChEBI" id="CHEBI:57856"/>
        <dbReference type="ChEBI" id="CHEBI:59789"/>
        <dbReference type="ChEBI" id="CHEBI:61891"/>
        <dbReference type="EC" id="2.1.1.297"/>
    </reaction>
</comment>
<dbReference type="Pfam" id="PF13847">
    <property type="entry name" value="Methyltransf_31"/>
    <property type="match status" value="1"/>
</dbReference>
<protein>
    <recommendedName>
        <fullName evidence="5">Release factor glutamine methyltransferase</fullName>
        <shortName evidence="5">RF MTase</shortName>
        <ecNumber evidence="5">2.1.1.297</ecNumber>
    </recommendedName>
    <alternativeName>
        <fullName evidence="5">N5-glutamine methyltransferase PrmC</fullName>
    </alternativeName>
    <alternativeName>
        <fullName evidence="5">Protein-(glutamine-N5) MTase PrmC</fullName>
    </alternativeName>
    <alternativeName>
        <fullName evidence="5">Protein-glutamine N-methyltransferase PrmC</fullName>
    </alternativeName>
</protein>
<evidence type="ECO:0000259" key="7">
    <source>
        <dbReference type="Pfam" id="PF17827"/>
    </source>
</evidence>
<feature type="domain" description="Methyltransferase" evidence="6">
    <location>
        <begin position="115"/>
        <end position="247"/>
    </location>
</feature>
<evidence type="ECO:0000256" key="5">
    <source>
        <dbReference type="HAMAP-Rule" id="MF_02126"/>
    </source>
</evidence>
<dbReference type="Proteomes" id="UP001161422">
    <property type="component" value="Unassembled WGS sequence"/>
</dbReference>